<keyword evidence="4 5" id="KW-0408">Iron</keyword>
<dbReference type="EMBL" id="LZJY01000351">
    <property type="protein sequence ID" value="OBH90882.1"/>
    <property type="molecule type" value="Genomic_DNA"/>
</dbReference>
<keyword evidence="5 6" id="KW-0349">Heme</keyword>
<dbReference type="GO" id="GO:0005506">
    <property type="term" value="F:iron ion binding"/>
    <property type="evidence" value="ECO:0007669"/>
    <property type="project" value="InterPro"/>
</dbReference>
<feature type="binding site" description="axial binding residue" evidence="5">
    <location>
        <position position="375"/>
    </location>
    <ligand>
        <name>heme</name>
        <dbReference type="ChEBI" id="CHEBI:30413"/>
    </ligand>
    <ligandPart>
        <name>Fe</name>
        <dbReference type="ChEBI" id="CHEBI:18248"/>
    </ligandPart>
</feature>
<dbReference type="GO" id="GO:0016705">
    <property type="term" value="F:oxidoreductase activity, acting on paired donors, with incorporation or reduction of molecular oxygen"/>
    <property type="evidence" value="ECO:0007669"/>
    <property type="project" value="InterPro"/>
</dbReference>
<dbReference type="PRINTS" id="PR00385">
    <property type="entry name" value="P450"/>
</dbReference>
<dbReference type="AlphaFoldDB" id="A0A1A2URN5"/>
<comment type="similarity">
    <text evidence="2 6">Belongs to the cytochrome P450 family.</text>
</comment>
<evidence type="ECO:0000313" key="8">
    <source>
        <dbReference type="Proteomes" id="UP000092207"/>
    </source>
</evidence>
<dbReference type="GO" id="GO:0004497">
    <property type="term" value="F:monooxygenase activity"/>
    <property type="evidence" value="ECO:0007669"/>
    <property type="project" value="UniProtKB-KW"/>
</dbReference>
<keyword evidence="6" id="KW-0560">Oxidoreductase</keyword>
<dbReference type="Gene3D" id="1.10.630.10">
    <property type="entry name" value="Cytochrome P450"/>
    <property type="match status" value="1"/>
</dbReference>
<sequence length="444" mass="48581">MTPVRYRPGEALLALYRRRGPVINSGVGRHGYTYLLGAEANKFVFANADAFSWRLTFQNLAIVDGPTALIVSDGDDHRRRRSVVAPGLRHRQIQDYVATMVSTIDAVIGGWRPGQRLDIYSECRSAVRRSTAESLFGPRLAAHSDFLGEQLQPLLDLTHQLPQAVAVQRRLNGPGWRRAVAARKRIDALVDEQIAAARAAPRPDDHMLTMLINGRGDEGYALSDNEIRDAVISLITAGYETTSGALAWAIHTLLSVPGAWDTAVGEVARVLGGRPPGAGDLTALTYLGGVVHETLRLYPPGVISARKVIRDISFDGHRIPAGRLLIFSPYVTHRIPEIWPEPTQFRPQRWDADAPDYRKPAPHEFLPFSGGLHRCIGAAMATTEMTVMLARLLARTTLRMPPQRIRAVNLAALSPKPGLLVDVVGLRGDRERGEAGRSGSPPST</sequence>
<evidence type="ECO:0000256" key="2">
    <source>
        <dbReference type="ARBA" id="ARBA00010617"/>
    </source>
</evidence>
<dbReference type="InterPro" id="IPR036396">
    <property type="entry name" value="Cyt_P450_sf"/>
</dbReference>
<evidence type="ECO:0000256" key="3">
    <source>
        <dbReference type="ARBA" id="ARBA00022723"/>
    </source>
</evidence>
<dbReference type="InterPro" id="IPR002403">
    <property type="entry name" value="Cyt_P450_E_grp-IV"/>
</dbReference>
<organism evidence="7 8">
    <name type="scientific">Mycobacterium scrofulaceum</name>
    <dbReference type="NCBI Taxonomy" id="1783"/>
    <lineage>
        <taxon>Bacteria</taxon>
        <taxon>Bacillati</taxon>
        <taxon>Actinomycetota</taxon>
        <taxon>Actinomycetes</taxon>
        <taxon>Mycobacteriales</taxon>
        <taxon>Mycobacteriaceae</taxon>
        <taxon>Mycobacterium</taxon>
    </lineage>
</organism>
<dbReference type="PROSITE" id="PS00086">
    <property type="entry name" value="CYTOCHROME_P450"/>
    <property type="match status" value="1"/>
</dbReference>
<protein>
    <submittedName>
        <fullName evidence="7">Cytochrome P450</fullName>
    </submittedName>
</protein>
<evidence type="ECO:0000256" key="6">
    <source>
        <dbReference type="RuleBase" id="RU000461"/>
    </source>
</evidence>
<proteinExistence type="inferred from homology"/>
<evidence type="ECO:0000256" key="1">
    <source>
        <dbReference type="ARBA" id="ARBA00001971"/>
    </source>
</evidence>
<dbReference type="InterPro" id="IPR050121">
    <property type="entry name" value="Cytochrome_P450_monoxygenase"/>
</dbReference>
<dbReference type="PRINTS" id="PR00465">
    <property type="entry name" value="EP450IV"/>
</dbReference>
<comment type="cofactor">
    <cofactor evidence="1 5">
        <name>heme</name>
        <dbReference type="ChEBI" id="CHEBI:30413"/>
    </cofactor>
</comment>
<accession>A0A1A2URN5</accession>
<dbReference type="InterPro" id="IPR017972">
    <property type="entry name" value="Cyt_P450_CS"/>
</dbReference>
<evidence type="ECO:0000313" key="7">
    <source>
        <dbReference type="EMBL" id="OBH90882.1"/>
    </source>
</evidence>
<name>A0A1A2URN5_MYCSC</name>
<reference evidence="7 8" key="1">
    <citation type="submission" date="2016-06" db="EMBL/GenBank/DDBJ databases">
        <authorList>
            <person name="Kjaerup R.B."/>
            <person name="Dalgaard T.S."/>
            <person name="Juul-Madsen H.R."/>
        </authorList>
    </citation>
    <scope>NUCLEOTIDE SEQUENCE [LARGE SCALE GENOMIC DNA]</scope>
    <source>
        <strain evidence="7 8">E2838</strain>
    </source>
</reference>
<dbReference type="InterPro" id="IPR001128">
    <property type="entry name" value="Cyt_P450"/>
</dbReference>
<dbReference type="Pfam" id="PF00067">
    <property type="entry name" value="p450"/>
    <property type="match status" value="1"/>
</dbReference>
<keyword evidence="3 5" id="KW-0479">Metal-binding</keyword>
<dbReference type="Proteomes" id="UP000092207">
    <property type="component" value="Unassembled WGS sequence"/>
</dbReference>
<dbReference type="GO" id="GO:0020037">
    <property type="term" value="F:heme binding"/>
    <property type="evidence" value="ECO:0007669"/>
    <property type="project" value="InterPro"/>
</dbReference>
<evidence type="ECO:0000256" key="5">
    <source>
        <dbReference type="PIRSR" id="PIRSR602403-1"/>
    </source>
</evidence>
<evidence type="ECO:0000256" key="4">
    <source>
        <dbReference type="ARBA" id="ARBA00023004"/>
    </source>
</evidence>
<comment type="caution">
    <text evidence="7">The sequence shown here is derived from an EMBL/GenBank/DDBJ whole genome shotgun (WGS) entry which is preliminary data.</text>
</comment>
<dbReference type="PANTHER" id="PTHR24305:SF166">
    <property type="entry name" value="CYTOCHROME P450 12A4, MITOCHONDRIAL-RELATED"/>
    <property type="match status" value="1"/>
</dbReference>
<dbReference type="SUPFAM" id="SSF48264">
    <property type="entry name" value="Cytochrome P450"/>
    <property type="match status" value="1"/>
</dbReference>
<keyword evidence="6" id="KW-0503">Monooxygenase</keyword>
<dbReference type="PANTHER" id="PTHR24305">
    <property type="entry name" value="CYTOCHROME P450"/>
    <property type="match status" value="1"/>
</dbReference>
<gene>
    <name evidence="7" type="ORF">A5679_24075</name>
</gene>